<keyword evidence="10" id="KW-1133">Transmembrane helix</keyword>
<dbReference type="AlphaFoldDB" id="A0A126T5W5"/>
<evidence type="ECO:0000256" key="5">
    <source>
        <dbReference type="ARBA" id="ARBA00012730"/>
    </source>
</evidence>
<evidence type="ECO:0000256" key="1">
    <source>
        <dbReference type="ARBA" id="ARBA00000586"/>
    </source>
</evidence>
<dbReference type="Pfam" id="PF02880">
    <property type="entry name" value="PGM_PMM_III"/>
    <property type="match status" value="1"/>
</dbReference>
<dbReference type="InterPro" id="IPR005846">
    <property type="entry name" value="A-D-PHexomutase_a/b/a-III"/>
</dbReference>
<comment type="pathway">
    <text evidence="3">Nucleotide-sugar biosynthesis; GDP-alpha-D-mannose biosynthesis; alpha-D-mannose 1-phosphate from D-fructose 6-phosphate: step 2/2.</text>
</comment>
<dbReference type="Gene3D" id="3.30.310.50">
    <property type="entry name" value="Alpha-D-phosphohexomutase, C-terminal domain"/>
    <property type="match status" value="1"/>
</dbReference>
<dbReference type="KEGG" id="mdn:JT25_013415"/>
<dbReference type="PRINTS" id="PR00509">
    <property type="entry name" value="PGMPMM"/>
</dbReference>
<feature type="domain" description="Alpha-D-phosphohexomutase C-terminal" evidence="11">
    <location>
        <begin position="760"/>
        <end position="832"/>
    </location>
</feature>
<dbReference type="SUPFAM" id="SSF53738">
    <property type="entry name" value="Phosphoglucomutase, first 3 domains"/>
    <property type="match status" value="3"/>
</dbReference>
<dbReference type="GO" id="GO:0004615">
    <property type="term" value="F:phosphomannomutase activity"/>
    <property type="evidence" value="ECO:0007669"/>
    <property type="project" value="UniProtKB-EC"/>
</dbReference>
<evidence type="ECO:0000313" key="15">
    <source>
        <dbReference type="EMBL" id="AMK77467.1"/>
    </source>
</evidence>
<evidence type="ECO:0000259" key="12">
    <source>
        <dbReference type="Pfam" id="PF02878"/>
    </source>
</evidence>
<dbReference type="SUPFAM" id="SSF55957">
    <property type="entry name" value="Phosphoglucomutase, C-terminal domain"/>
    <property type="match status" value="1"/>
</dbReference>
<feature type="domain" description="Alpha-D-phosphohexomutase alpha/beta/alpha" evidence="14">
    <location>
        <begin position="642"/>
        <end position="750"/>
    </location>
</feature>
<evidence type="ECO:0000256" key="7">
    <source>
        <dbReference type="ARBA" id="ARBA00022723"/>
    </source>
</evidence>
<evidence type="ECO:0000259" key="14">
    <source>
        <dbReference type="Pfam" id="PF02880"/>
    </source>
</evidence>
<dbReference type="FunFam" id="3.40.120.10:FF:000021">
    <property type="entry name" value="Phosphomannomutase/phosphoglucomutase"/>
    <property type="match status" value="1"/>
</dbReference>
<comment type="catalytic activity">
    <reaction evidence="1">
        <text>alpha-D-mannose 1-phosphate = D-mannose 6-phosphate</text>
        <dbReference type="Rhea" id="RHEA:11140"/>
        <dbReference type="ChEBI" id="CHEBI:58409"/>
        <dbReference type="ChEBI" id="CHEBI:58735"/>
        <dbReference type="EC" id="5.4.2.8"/>
    </reaction>
</comment>
<dbReference type="EMBL" id="CP014476">
    <property type="protein sequence ID" value="AMK77467.1"/>
    <property type="molecule type" value="Genomic_DNA"/>
</dbReference>
<feature type="domain" description="Alpha-D-phosphohexomutase alpha/beta/alpha" evidence="13">
    <location>
        <begin position="541"/>
        <end position="636"/>
    </location>
</feature>
<evidence type="ECO:0000256" key="9">
    <source>
        <dbReference type="ARBA" id="ARBA00023235"/>
    </source>
</evidence>
<feature type="domain" description="Alpha-D-phosphohexomutase alpha/beta/alpha" evidence="12">
    <location>
        <begin position="393"/>
        <end position="523"/>
    </location>
</feature>
<organism evidence="15 16">
    <name type="scientific">Methylomonas denitrificans</name>
    <dbReference type="NCBI Taxonomy" id="1538553"/>
    <lineage>
        <taxon>Bacteria</taxon>
        <taxon>Pseudomonadati</taxon>
        <taxon>Pseudomonadota</taxon>
        <taxon>Gammaproteobacteria</taxon>
        <taxon>Methylococcales</taxon>
        <taxon>Methylococcaceae</taxon>
        <taxon>Methylomonas</taxon>
    </lineage>
</organism>
<evidence type="ECO:0000256" key="10">
    <source>
        <dbReference type="SAM" id="Phobius"/>
    </source>
</evidence>
<evidence type="ECO:0000256" key="6">
    <source>
        <dbReference type="ARBA" id="ARBA00022553"/>
    </source>
</evidence>
<protein>
    <recommendedName>
        <fullName evidence="5">phosphomannomutase</fullName>
        <ecNumber evidence="5">5.4.2.8</ecNumber>
    </recommendedName>
</protein>
<dbReference type="InterPro" id="IPR016066">
    <property type="entry name" value="A-D-PHexomutase_CS"/>
</dbReference>
<evidence type="ECO:0000259" key="11">
    <source>
        <dbReference type="Pfam" id="PF00408"/>
    </source>
</evidence>
<reference evidence="15 16" key="1">
    <citation type="journal article" date="2015" name="Environ. Microbiol.">
        <title>Methane oxidation coupled to nitrate reduction under hypoxia by the Gammaproteobacterium Methylomonas denitrificans, sp. nov. type strain FJG1.</title>
        <authorList>
            <person name="Kits K.D."/>
            <person name="Klotz M.G."/>
            <person name="Stein L.Y."/>
        </authorList>
    </citation>
    <scope>NUCLEOTIDE SEQUENCE [LARGE SCALE GENOMIC DNA]</scope>
    <source>
        <strain evidence="15 16">FJG1</strain>
    </source>
</reference>
<comment type="cofactor">
    <cofactor evidence="2">
        <name>Mg(2+)</name>
        <dbReference type="ChEBI" id="CHEBI:18420"/>
    </cofactor>
</comment>
<dbReference type="OrthoDB" id="9803322at2"/>
<dbReference type="InterPro" id="IPR005844">
    <property type="entry name" value="A-D-PHexomutase_a/b/a-I"/>
</dbReference>
<dbReference type="Pfam" id="PF02878">
    <property type="entry name" value="PGM_PMM_I"/>
    <property type="match status" value="1"/>
</dbReference>
<dbReference type="InterPro" id="IPR005843">
    <property type="entry name" value="A-D-PHexomutase_C"/>
</dbReference>
<gene>
    <name evidence="15" type="ORF">JT25_013415</name>
</gene>
<proteinExistence type="inferred from homology"/>
<keyword evidence="9" id="KW-0413">Isomerase</keyword>
<evidence type="ECO:0000256" key="2">
    <source>
        <dbReference type="ARBA" id="ARBA00001946"/>
    </source>
</evidence>
<dbReference type="InterPro" id="IPR005845">
    <property type="entry name" value="A-D-PHexomutase_a/b/a-II"/>
</dbReference>
<dbReference type="InterPro" id="IPR016055">
    <property type="entry name" value="A-D-PHexomutase_a/b/a-I/II/III"/>
</dbReference>
<name>A0A126T5W5_9GAMM</name>
<keyword evidence="6" id="KW-0597">Phosphoprotein</keyword>
<feature type="transmembrane region" description="Helical" evidence="10">
    <location>
        <begin position="234"/>
        <end position="256"/>
    </location>
</feature>
<dbReference type="STRING" id="1538553.JT25_013415"/>
<dbReference type="PROSITE" id="PS00710">
    <property type="entry name" value="PGM_PMM"/>
    <property type="match status" value="1"/>
</dbReference>
<dbReference type="CDD" id="cd03089">
    <property type="entry name" value="PMM_PGM"/>
    <property type="match status" value="1"/>
</dbReference>
<evidence type="ECO:0000313" key="16">
    <source>
        <dbReference type="Proteomes" id="UP000030512"/>
    </source>
</evidence>
<dbReference type="GO" id="GO:0005975">
    <property type="term" value="P:carbohydrate metabolic process"/>
    <property type="evidence" value="ECO:0007669"/>
    <property type="project" value="InterPro"/>
</dbReference>
<dbReference type="RefSeq" id="WP_062328860.1">
    <property type="nucleotide sequence ID" value="NZ_CP014476.1"/>
</dbReference>
<evidence type="ECO:0000256" key="3">
    <source>
        <dbReference type="ARBA" id="ARBA00004699"/>
    </source>
</evidence>
<dbReference type="Pfam" id="PF00408">
    <property type="entry name" value="PGM_PMM_IV"/>
    <property type="match status" value="1"/>
</dbReference>
<accession>A0A126T5W5</accession>
<keyword evidence="10" id="KW-0472">Membrane</keyword>
<dbReference type="EC" id="5.4.2.8" evidence="5"/>
<sequence length="845" mass="91725">MGRIFSIIAGIAALMVLLAGGGAYWFSAAQVRETQQTSTTAIASGMTVSIVSQIETLQRVIDGLAQAPDVVAVLANDSRNQTALDNVATRLQNTIPQAMRVRLLPATVSEPDLSQVPNMGFADLEMVHATLTAKQKPFVQGEGEHRHLAMTAAVSQNQQVIGVILVSLKPDLLQQLITKTTVSNGYVEIKQEQAVLASAGILELKDDEPQVMPLTNSRWLLELSIGGGTSAGDIVLFSCIILIPALLGCLAFFVGYRKLADYLHHDQSSILKAAKDMMTGKQVGHYPVQLDEMRPIISTLAQFKRILEQEKSPSKAPEELGEYDFFDESFDIDFIEDAPKTAEQYASVPVTLATAPISMAEQAPRSDTAPAEKSASVVMPTVAPTAGESFADIFRTYDIRGIVGRGLTPETVRNIGRALGSEARQLNIKTIVMGRDGRLSSPGLSDALAKGITEAGCDVLNIGLVPTPLLYFVTQHSEGRSGVMITGSHNPADYNGLKLVLNGETLSGDKIQQLKKRIEAGDFSDGAPGSIELNSLFSNEYIGMISDDVHLVRPMKVAVDCGNGAAGQLAPILLRTMGCEVIELYCDIDGNFPNHHPDPSKPENLADLIKAVKHYDADIGVAFDGDGDRIGVVDSGGKIIWPDRQMMLYARDVLANKPGAEIIYDVKCSRHLHDQIVKRGGRPLMWKSGHSLMKAKLKETAAALAGEMSGHIFFNDRWFGFDDALYAAARLIEILSGDMRSSSDVFADLPDSINTPELHVPMAEGEGVRFVEQLFSQAKFKDGKIINIDGMRVEFADGWGLVRASNTTPVLTVRFEADSQDALQRIQTQFRQLMLQIKPDIKLPF</sequence>
<comment type="similarity">
    <text evidence="4">Belongs to the phosphohexose mutase family.</text>
</comment>
<dbReference type="PANTHER" id="PTHR43771">
    <property type="entry name" value="PHOSPHOMANNOMUTASE"/>
    <property type="match status" value="1"/>
</dbReference>
<dbReference type="Gene3D" id="3.40.120.10">
    <property type="entry name" value="Alpha-D-Glucose-1,6-Bisphosphate, subunit A, domain 3"/>
    <property type="match status" value="3"/>
</dbReference>
<evidence type="ECO:0000259" key="13">
    <source>
        <dbReference type="Pfam" id="PF02879"/>
    </source>
</evidence>
<dbReference type="Pfam" id="PF02879">
    <property type="entry name" value="PGM_PMM_II"/>
    <property type="match status" value="1"/>
</dbReference>
<dbReference type="PANTHER" id="PTHR43771:SF2">
    <property type="entry name" value="PHOSPHOMANNOMUTASE_PHOSPHOGLUCOMUTASE"/>
    <property type="match status" value="1"/>
</dbReference>
<keyword evidence="10" id="KW-0812">Transmembrane</keyword>
<evidence type="ECO:0000256" key="4">
    <source>
        <dbReference type="ARBA" id="ARBA00010231"/>
    </source>
</evidence>
<dbReference type="InterPro" id="IPR005841">
    <property type="entry name" value="Alpha-D-phosphohexomutase_SF"/>
</dbReference>
<dbReference type="Proteomes" id="UP000030512">
    <property type="component" value="Chromosome"/>
</dbReference>
<dbReference type="GO" id="GO:0000287">
    <property type="term" value="F:magnesium ion binding"/>
    <property type="evidence" value="ECO:0007669"/>
    <property type="project" value="InterPro"/>
</dbReference>
<keyword evidence="16" id="KW-1185">Reference proteome</keyword>
<dbReference type="InterPro" id="IPR036900">
    <property type="entry name" value="A-D-PHexomutase_C_sf"/>
</dbReference>
<evidence type="ECO:0000256" key="8">
    <source>
        <dbReference type="ARBA" id="ARBA00022842"/>
    </source>
</evidence>
<keyword evidence="7" id="KW-0479">Metal-binding</keyword>
<keyword evidence="8" id="KW-0460">Magnesium</keyword>